<feature type="coiled-coil region" evidence="1">
    <location>
        <begin position="346"/>
        <end position="430"/>
    </location>
</feature>
<protein>
    <recommendedName>
        <fullName evidence="4">Aminotransferase-like plant mobile domain-containing protein</fullName>
    </recommendedName>
</protein>
<gene>
    <name evidence="2" type="ORF">HYC85_027676</name>
</gene>
<evidence type="ECO:0000313" key="2">
    <source>
        <dbReference type="EMBL" id="KAF5931505.1"/>
    </source>
</evidence>
<name>A0A7J7FT27_CAMSI</name>
<evidence type="ECO:0000313" key="3">
    <source>
        <dbReference type="Proteomes" id="UP000593564"/>
    </source>
</evidence>
<accession>A0A7J7FT27</accession>
<evidence type="ECO:0000256" key="1">
    <source>
        <dbReference type="SAM" id="Coils"/>
    </source>
</evidence>
<dbReference type="EMBL" id="JACBKZ010000014">
    <property type="protein sequence ID" value="KAF5931505.1"/>
    <property type="molecule type" value="Genomic_DNA"/>
</dbReference>
<dbReference type="Proteomes" id="UP000593564">
    <property type="component" value="Unassembled WGS sequence"/>
</dbReference>
<keyword evidence="3" id="KW-1185">Reference proteome</keyword>
<evidence type="ECO:0008006" key="4">
    <source>
        <dbReference type="Google" id="ProtNLM"/>
    </source>
</evidence>
<organism evidence="2 3">
    <name type="scientific">Camellia sinensis</name>
    <name type="common">Tea plant</name>
    <name type="synonym">Thea sinensis</name>
    <dbReference type="NCBI Taxonomy" id="4442"/>
    <lineage>
        <taxon>Eukaryota</taxon>
        <taxon>Viridiplantae</taxon>
        <taxon>Streptophyta</taxon>
        <taxon>Embryophyta</taxon>
        <taxon>Tracheophyta</taxon>
        <taxon>Spermatophyta</taxon>
        <taxon>Magnoliopsida</taxon>
        <taxon>eudicotyledons</taxon>
        <taxon>Gunneridae</taxon>
        <taxon>Pentapetalae</taxon>
        <taxon>asterids</taxon>
        <taxon>Ericales</taxon>
        <taxon>Theaceae</taxon>
        <taxon>Camellia</taxon>
    </lineage>
</organism>
<reference evidence="3" key="1">
    <citation type="journal article" date="2020" name="Nat. Commun.">
        <title>Genome assembly of wild tea tree DASZ reveals pedigree and selection history of tea varieties.</title>
        <authorList>
            <person name="Zhang W."/>
            <person name="Zhang Y."/>
            <person name="Qiu H."/>
            <person name="Guo Y."/>
            <person name="Wan H."/>
            <person name="Zhang X."/>
            <person name="Scossa F."/>
            <person name="Alseekh S."/>
            <person name="Zhang Q."/>
            <person name="Wang P."/>
            <person name="Xu L."/>
            <person name="Schmidt M.H."/>
            <person name="Jia X."/>
            <person name="Li D."/>
            <person name="Zhu A."/>
            <person name="Guo F."/>
            <person name="Chen W."/>
            <person name="Ni D."/>
            <person name="Usadel B."/>
            <person name="Fernie A.R."/>
            <person name="Wen W."/>
        </authorList>
    </citation>
    <scope>NUCLEOTIDE SEQUENCE [LARGE SCALE GENOMIC DNA]</scope>
    <source>
        <strain evidence="3">cv. G240</strain>
    </source>
</reference>
<proteinExistence type="predicted"/>
<sequence length="672" mass="75243">MFAIGGFPECGDVGCVWMVTITEVCGRVRVNGSVLKQAREQVNETATGPSRTAPTRINFRSNIAGIVKLVTISPLRAGHFEQLKRTPFWIMVEAIRINKLNHNEFRKYDEAILKIIRTYDAQCDAFNIAGNFVQLCRSDVRLLFGIQCGTKHIDLSPCQRPTSDFIQRRSLNTVRITSKLVKTLLEEAMAERIRVDEEDAAKLLTLYMYGKMFFANSGETISWAFVRYIDDLNTVRSYDWTGAILQMFMGSIKDFHQTSEKVTGCVVALLVRTDRLRSLEYERDILATDEQEVGRRDDGVTDVVIRCGDGIQRLTHEVVDGMEVKGKDVHSVVRDAVSDVAGLTELEKALKSMADMELRNKENEETISKLENEVVSLKSKMEMQAVNIVGGFRCVVKVKDDEIRKLENENKELRQTISMLEDQLADQQVHTVMQAYWKNTPTDFRDVGASHCEGGSGFDVTVVHDVMPIRVGVNVGVSGENVTVHIVSDSSPVVGEHEKKTVTQGCKGVGMEKSTVNETVVDVDTIGVAASKWSGFELNNRFGVWKMMTFEENEKIMKAYERNSDGSDAHYNEALVLKERVSSVMKRSLRADGIDEVSITETFNHPLEAVEDCPQQKADSLDCAVIVCAVMRQYVHHVDVARSFQGTNGIVLRANMVKGFVNDISKGLKHSI</sequence>
<reference evidence="2 3" key="2">
    <citation type="submission" date="2020-07" db="EMBL/GenBank/DDBJ databases">
        <title>Genome assembly of wild tea tree DASZ reveals pedigree and selection history of tea varieties.</title>
        <authorList>
            <person name="Zhang W."/>
        </authorList>
    </citation>
    <scope>NUCLEOTIDE SEQUENCE [LARGE SCALE GENOMIC DNA]</scope>
    <source>
        <strain evidence="3">cv. G240</strain>
        <tissue evidence="2">Leaf</tissue>
    </source>
</reference>
<comment type="caution">
    <text evidence="2">The sequence shown here is derived from an EMBL/GenBank/DDBJ whole genome shotgun (WGS) entry which is preliminary data.</text>
</comment>
<keyword evidence="1" id="KW-0175">Coiled coil</keyword>
<dbReference type="AlphaFoldDB" id="A0A7J7FT27"/>